<dbReference type="GO" id="GO:0016459">
    <property type="term" value="C:myosin complex"/>
    <property type="evidence" value="ECO:0007669"/>
    <property type="project" value="UniProtKB-KW"/>
</dbReference>
<reference evidence="10 11" key="1">
    <citation type="submission" date="2017-12" db="EMBL/GenBank/DDBJ databases">
        <title>Sequencing, de novo assembly and annotation of complete genome of a new Thraustochytrid species, strain FCC1311.</title>
        <authorList>
            <person name="Sedici K."/>
            <person name="Godart F."/>
            <person name="Aiese Cigliano R."/>
            <person name="Sanseverino W."/>
            <person name="Barakat M."/>
            <person name="Ortet P."/>
            <person name="Marechal E."/>
            <person name="Cagnac O."/>
            <person name="Amato A."/>
        </authorList>
    </citation>
    <scope>NUCLEOTIDE SEQUENCE [LARGE SCALE GENOMIC DNA]</scope>
</reference>
<feature type="region of interest" description="Disordered" evidence="8">
    <location>
        <begin position="1"/>
        <end position="28"/>
    </location>
</feature>
<keyword evidence="1 6" id="KW-0547">Nucleotide-binding</keyword>
<protein>
    <submittedName>
        <fullName evidence="10">Myosin-13</fullName>
    </submittedName>
</protein>
<dbReference type="PROSITE" id="PS50096">
    <property type="entry name" value="IQ"/>
    <property type="match status" value="1"/>
</dbReference>
<feature type="compositionally biased region" description="Basic and acidic residues" evidence="8">
    <location>
        <begin position="1326"/>
        <end position="1335"/>
    </location>
</feature>
<dbReference type="SMART" id="SM00242">
    <property type="entry name" value="MYSc"/>
    <property type="match status" value="1"/>
</dbReference>
<dbReference type="GO" id="GO:0000146">
    <property type="term" value="F:microfilament motor activity"/>
    <property type="evidence" value="ECO:0007669"/>
    <property type="project" value="TreeGrafter"/>
</dbReference>
<dbReference type="InterPro" id="IPR036961">
    <property type="entry name" value="Kinesin_motor_dom_sf"/>
</dbReference>
<dbReference type="GO" id="GO:0005524">
    <property type="term" value="F:ATP binding"/>
    <property type="evidence" value="ECO:0007669"/>
    <property type="project" value="UniProtKB-UniRule"/>
</dbReference>
<feature type="region of interest" description="Disordered" evidence="8">
    <location>
        <begin position="1295"/>
        <end position="1335"/>
    </location>
</feature>
<dbReference type="Gene3D" id="1.20.120.720">
    <property type="entry name" value="Myosin VI head, motor domain, U50 subdomain"/>
    <property type="match status" value="1"/>
</dbReference>
<dbReference type="Pfam" id="PF00063">
    <property type="entry name" value="Myosin_head"/>
    <property type="match status" value="1"/>
</dbReference>
<feature type="coiled-coil region" evidence="7">
    <location>
        <begin position="1079"/>
        <end position="1139"/>
    </location>
</feature>
<evidence type="ECO:0000259" key="9">
    <source>
        <dbReference type="PROSITE" id="PS51456"/>
    </source>
</evidence>
<feature type="domain" description="Myosin motor" evidence="9">
    <location>
        <begin position="89"/>
        <end position="832"/>
    </location>
</feature>
<feature type="binding site" evidence="6">
    <location>
        <begin position="190"/>
        <end position="197"/>
    </location>
    <ligand>
        <name>ATP</name>
        <dbReference type="ChEBI" id="CHEBI:30616"/>
    </ligand>
</feature>
<dbReference type="SUPFAM" id="SSF52540">
    <property type="entry name" value="P-loop containing nucleoside triphosphate hydrolases"/>
    <property type="match status" value="1"/>
</dbReference>
<keyword evidence="11" id="KW-1185">Reference proteome</keyword>
<evidence type="ECO:0000256" key="2">
    <source>
        <dbReference type="ARBA" id="ARBA00022840"/>
    </source>
</evidence>
<feature type="compositionally biased region" description="Acidic residues" evidence="8">
    <location>
        <begin position="1058"/>
        <end position="1071"/>
    </location>
</feature>
<dbReference type="InterPro" id="IPR027417">
    <property type="entry name" value="P-loop_NTPase"/>
</dbReference>
<dbReference type="PROSITE" id="PS51456">
    <property type="entry name" value="MYOSIN_MOTOR"/>
    <property type="match status" value="1"/>
</dbReference>
<feature type="compositionally biased region" description="Basic and acidic residues" evidence="8">
    <location>
        <begin position="918"/>
        <end position="937"/>
    </location>
</feature>
<feature type="region of interest" description="Disordered" evidence="8">
    <location>
        <begin position="964"/>
        <end position="1073"/>
    </location>
</feature>
<keyword evidence="4 6" id="KW-0505">Motor protein</keyword>
<evidence type="ECO:0000256" key="3">
    <source>
        <dbReference type="ARBA" id="ARBA00023123"/>
    </source>
</evidence>
<dbReference type="GO" id="GO:0005737">
    <property type="term" value="C:cytoplasm"/>
    <property type="evidence" value="ECO:0007669"/>
    <property type="project" value="TreeGrafter"/>
</dbReference>
<feature type="compositionally biased region" description="Acidic residues" evidence="8">
    <location>
        <begin position="1310"/>
        <end position="1325"/>
    </location>
</feature>
<feature type="compositionally biased region" description="Basic residues" evidence="8">
    <location>
        <begin position="1"/>
        <end position="14"/>
    </location>
</feature>
<dbReference type="PANTHER" id="PTHR13140:SF845">
    <property type="entry name" value="MYOSIN-LIKE PROTEIN"/>
    <property type="match status" value="1"/>
</dbReference>
<dbReference type="GO" id="GO:0007015">
    <property type="term" value="P:actin filament organization"/>
    <property type="evidence" value="ECO:0007669"/>
    <property type="project" value="TreeGrafter"/>
</dbReference>
<evidence type="ECO:0000256" key="1">
    <source>
        <dbReference type="ARBA" id="ARBA00022741"/>
    </source>
</evidence>
<feature type="region of interest" description="Disordered" evidence="8">
    <location>
        <begin position="908"/>
        <end position="937"/>
    </location>
</feature>
<comment type="caution">
    <text evidence="6">Lacks conserved residue(s) required for the propagation of feature annotation.</text>
</comment>
<feature type="compositionally biased region" description="Basic and acidic residues" evidence="8">
    <location>
        <begin position="964"/>
        <end position="981"/>
    </location>
</feature>
<keyword evidence="5 6" id="KW-0009">Actin-binding</keyword>
<dbReference type="Gene3D" id="1.10.10.820">
    <property type="match status" value="1"/>
</dbReference>
<dbReference type="PANTHER" id="PTHR13140">
    <property type="entry name" value="MYOSIN"/>
    <property type="match status" value="1"/>
</dbReference>
<dbReference type="GO" id="GO:0016020">
    <property type="term" value="C:membrane"/>
    <property type="evidence" value="ECO:0007669"/>
    <property type="project" value="TreeGrafter"/>
</dbReference>
<keyword evidence="2 6" id="KW-0067">ATP-binding</keyword>
<sequence>MRKSLKRLSSRRQTRKDEEAKKKNQSSLTLHSFEPNEAAWVSDPAVDHDWLPCTVLVQSGIFATIKLDKKRNVEQVDLRARGLWPANKTVEADMTSLHHINEPGILYNLEQRSYEDEPYTFMGNVLVAVNPLKRIPDPPGALGTRKATRSPHPFAIAEFAFQQMSFAADQRKRQMADDDAIVNQSVVTSGESGAGKTESSKMVLRHLVKRTLNTQEKTSMSEIDRRLLESNPITEAFGNASTLRNGNSSRFGKFMKLHFEQLDSPRGEPARWHIGAASVQTYLLERSRVTMHEEGERNYHCFYLLLSGMDGATLASLGLDRAAKFGFRYLSAVTASGVNPASYKKELHKADDKRFGELTDALDALGFDDAEREAIWRTLAGVLHLGNVAFEDHEEEEGDVANVVAAGGNYDPLSSAAEMLGVDAEALERLLIERMLSTRDGTIVVHRNANAASFARDAVAKGIYSVLFDHIVTKINEALDETSGGVDPEELPFIGVLDIFGFESFKRNGFEQLLINFTNESLQSTFNKKVFEAELQLYEREGLVLDHTMSMPPGNEAAMELLAGKRLHPGTDDYSRENKNSILMDLDDQGRGIDPSDSMLLKTYNKKFSSHPNYNKPRIHPKYAHEKFRIVHYAGAVVYTVENFIVKNNDALPNEANDLFAGSTSSILAPEFAARAAEAAHAGHGRRAVRSIVRGFRTQIMDLADTLDKTACSFIRCVKPNSEMKRGKSRTWFDRAYVGHQLKHLSIPQTAVVLRSGLPTRLAYSALVESYMSVLPSDATQRFLKSKGQIDGKKFVMALFWAFEINPATFKLGHTKVFFKAGEISSLDKVLQEAALWTSSNDPAVMDKKAAVVKRFRLYYTRLTFRRAAVRYIATQYFLRRYLDRKAASIVLQCAYRSSVAREALRRLRRTKEEAEEEERRQREEEERLAREEEERRKREEELAAREAEEAAKLQAQLERHKTLVAEQEAEREAEAKRREEEGLDDDDDDDGDGPRGPMALGSMRSLAGVSRHGSVTSSKRVVAPTRVYTQRFSANDSDDEDDPDDDHDDDDSHMLAEEEDHFDPENETEEERISRVAREIYEDAQKATAREVERLERNGETVDEVRRAAIQEDFEREYREQASKYEARRQRNERLKEESSKWLTSMGDSVGSSLQAITHGVHTAVSSGVHALVHHGPKILPADTRKAVEESPTYKDMRRRATEYHENLTKMNEHRTQAAEEELNHKVERLGRGGADQPAALRRQATTTGAVVHVNESEIASPMASVTVHVEQLKKLVTAGVITPEQLSNMMKDMSSALDRPDTRQSDVTEYEDESLDDEDEGDDLEGRPGKEDWISQPLSYRQGSFFLRMGDKVNTEFSDTELDSSVFIVQCAWQDEKDRRIYGRWNVQVREKDLQKLAAALEKKKSKVLKLGKKDPMPEFPLGVVKPVKSKRRSHRFFRSHTKRPSTPAQPQMSQQEINKVAAVDDWLEEIIDHAYHVPLKRKASHPIFAIDEFDDCFEVKANVEYIINPDE</sequence>
<evidence type="ECO:0000256" key="7">
    <source>
        <dbReference type="SAM" id="Coils"/>
    </source>
</evidence>
<evidence type="ECO:0000256" key="6">
    <source>
        <dbReference type="PROSITE-ProRule" id="PRU00782"/>
    </source>
</evidence>
<dbReference type="GO" id="GO:0051015">
    <property type="term" value="F:actin filament binding"/>
    <property type="evidence" value="ECO:0007669"/>
    <property type="project" value="TreeGrafter"/>
</dbReference>
<feature type="compositionally biased region" description="Acidic residues" evidence="8">
    <location>
        <begin position="982"/>
        <end position="992"/>
    </location>
</feature>
<evidence type="ECO:0000313" key="10">
    <source>
        <dbReference type="EMBL" id="GBG23948.1"/>
    </source>
</evidence>
<gene>
    <name evidence="10" type="ORF">FCC1311_001672</name>
</gene>
<keyword evidence="7" id="KW-0175">Coiled coil</keyword>
<dbReference type="OrthoDB" id="6108017at2759"/>
<dbReference type="InterPro" id="IPR001609">
    <property type="entry name" value="Myosin_head_motor_dom-like"/>
</dbReference>
<accession>A0A2R5G2J4</accession>
<proteinExistence type="inferred from homology"/>
<dbReference type="Gene3D" id="1.20.58.530">
    <property type="match status" value="1"/>
</dbReference>
<evidence type="ECO:0000313" key="11">
    <source>
        <dbReference type="Proteomes" id="UP000241890"/>
    </source>
</evidence>
<dbReference type="InParanoid" id="A0A2R5G2J4"/>
<feature type="compositionally biased region" description="Acidic residues" evidence="8">
    <location>
        <begin position="1037"/>
        <end position="1050"/>
    </location>
</feature>
<evidence type="ECO:0000256" key="5">
    <source>
        <dbReference type="ARBA" id="ARBA00023203"/>
    </source>
</evidence>
<evidence type="ECO:0000256" key="4">
    <source>
        <dbReference type="ARBA" id="ARBA00023175"/>
    </source>
</evidence>
<dbReference type="Gene3D" id="3.40.850.10">
    <property type="entry name" value="Kinesin motor domain"/>
    <property type="match status" value="1"/>
</dbReference>
<dbReference type="Proteomes" id="UP000241890">
    <property type="component" value="Unassembled WGS sequence"/>
</dbReference>
<name>A0A2R5G2J4_9STRA</name>
<dbReference type="EMBL" id="BEYU01000001">
    <property type="protein sequence ID" value="GBG23948.1"/>
    <property type="molecule type" value="Genomic_DNA"/>
</dbReference>
<keyword evidence="3 6" id="KW-0518">Myosin</keyword>
<comment type="caution">
    <text evidence="10">The sequence shown here is derived from an EMBL/GenBank/DDBJ whole genome shotgun (WGS) entry which is preliminary data.</text>
</comment>
<dbReference type="PRINTS" id="PR00193">
    <property type="entry name" value="MYOSINHEAVY"/>
</dbReference>
<dbReference type="Gene3D" id="1.20.5.4820">
    <property type="match status" value="1"/>
</dbReference>
<comment type="similarity">
    <text evidence="6">Belongs to the TRAFAC class myosin-kinesin ATPase superfamily. Myosin family.</text>
</comment>
<evidence type="ECO:0000256" key="8">
    <source>
        <dbReference type="SAM" id="MobiDB-lite"/>
    </source>
</evidence>
<organism evidence="10 11">
    <name type="scientific">Hondaea fermentalgiana</name>
    <dbReference type="NCBI Taxonomy" id="2315210"/>
    <lineage>
        <taxon>Eukaryota</taxon>
        <taxon>Sar</taxon>
        <taxon>Stramenopiles</taxon>
        <taxon>Bigyra</taxon>
        <taxon>Labyrinthulomycetes</taxon>
        <taxon>Thraustochytrida</taxon>
        <taxon>Thraustochytriidae</taxon>
        <taxon>Hondaea</taxon>
    </lineage>
</organism>